<name>A0ABP0E5T6_9ASCO</name>
<keyword evidence="2" id="KW-1185">Reference proteome</keyword>
<evidence type="ECO:0000313" key="2">
    <source>
        <dbReference type="Proteomes" id="UP001497600"/>
    </source>
</evidence>
<sequence>MARGKIATSSVTNDRAKWTKSIRALPSNAESNDYLKPDYIDVNLNNSRKLIANLNQLAANSSENVELIEEMNERLLILNAIQNNFSWLQD</sequence>
<gene>
    <name evidence="1" type="ORF">CAAN4_A03730</name>
</gene>
<dbReference type="EMBL" id="OZ004253">
    <property type="protein sequence ID" value="CAK7892629.1"/>
    <property type="molecule type" value="Genomic_DNA"/>
</dbReference>
<evidence type="ECO:0000313" key="1">
    <source>
        <dbReference type="EMBL" id="CAK7892629.1"/>
    </source>
</evidence>
<accession>A0ABP0E5T6</accession>
<reference evidence="1 2" key="1">
    <citation type="submission" date="2024-01" db="EMBL/GenBank/DDBJ databases">
        <authorList>
            <consortium name="Genoscope - CEA"/>
            <person name="William W."/>
        </authorList>
    </citation>
    <scope>NUCLEOTIDE SEQUENCE [LARGE SCALE GENOMIC DNA]</scope>
    <source>
        <strain evidence="1 2">29B2s-10</strain>
    </source>
</reference>
<evidence type="ECO:0008006" key="3">
    <source>
        <dbReference type="Google" id="ProtNLM"/>
    </source>
</evidence>
<organism evidence="1 2">
    <name type="scientific">[Candida] anglica</name>
    <dbReference type="NCBI Taxonomy" id="148631"/>
    <lineage>
        <taxon>Eukaryota</taxon>
        <taxon>Fungi</taxon>
        <taxon>Dikarya</taxon>
        <taxon>Ascomycota</taxon>
        <taxon>Saccharomycotina</taxon>
        <taxon>Pichiomycetes</taxon>
        <taxon>Debaryomycetaceae</taxon>
        <taxon>Kurtzmaniella</taxon>
    </lineage>
</organism>
<dbReference type="Proteomes" id="UP001497600">
    <property type="component" value="Chromosome A"/>
</dbReference>
<proteinExistence type="predicted"/>
<protein>
    <recommendedName>
        <fullName evidence="3">DASH complex subunit DAD4</fullName>
    </recommendedName>
</protein>